<proteinExistence type="predicted"/>
<name>A0A1I7CXT4_9ACTN</name>
<dbReference type="OrthoDB" id="3233650at2"/>
<evidence type="ECO:0000313" key="1">
    <source>
        <dbReference type="EMBL" id="SFU04176.1"/>
    </source>
</evidence>
<dbReference type="EMBL" id="FPBA01000028">
    <property type="protein sequence ID" value="SFU04176.1"/>
    <property type="molecule type" value="Genomic_DNA"/>
</dbReference>
<gene>
    <name evidence="1" type="ORF">SAMN05660657_05015</name>
</gene>
<reference evidence="2" key="1">
    <citation type="submission" date="2016-10" db="EMBL/GenBank/DDBJ databases">
        <authorList>
            <person name="Varghese N."/>
            <person name="Submissions S."/>
        </authorList>
    </citation>
    <scope>NUCLEOTIDE SEQUENCE [LARGE SCALE GENOMIC DNA]</scope>
    <source>
        <strain evidence="2">DSM 46136</strain>
    </source>
</reference>
<dbReference type="Proteomes" id="UP000199546">
    <property type="component" value="Unassembled WGS sequence"/>
</dbReference>
<organism evidence="1 2">
    <name type="scientific">Geodermatophilus amargosae</name>
    <dbReference type="NCBI Taxonomy" id="1296565"/>
    <lineage>
        <taxon>Bacteria</taxon>
        <taxon>Bacillati</taxon>
        <taxon>Actinomycetota</taxon>
        <taxon>Actinomycetes</taxon>
        <taxon>Geodermatophilales</taxon>
        <taxon>Geodermatophilaceae</taxon>
        <taxon>Geodermatophilus</taxon>
    </lineage>
</organism>
<dbReference type="SUPFAM" id="SSF56563">
    <property type="entry name" value="Major capsid protein gp5"/>
    <property type="match status" value="1"/>
</dbReference>
<sequence>MIFGVPLLTSPEAPVGTIWGLPAERVVTAVRRDAEVKADRSVFFTSDRVAVRATCRVGFGFPHAAALVRIRLTAS</sequence>
<evidence type="ECO:0000313" key="2">
    <source>
        <dbReference type="Proteomes" id="UP000199546"/>
    </source>
</evidence>
<keyword evidence="2" id="KW-1185">Reference proteome</keyword>
<accession>A0A1I7CXT4</accession>
<dbReference type="AlphaFoldDB" id="A0A1I7CXT4"/>
<protein>
    <submittedName>
        <fullName evidence="1">Phage capsid family protein</fullName>
    </submittedName>
</protein>